<comment type="similarity">
    <text evidence="1">Belongs to the ATP-dependent AMP-binding enzyme family.</text>
</comment>
<keyword evidence="2" id="KW-0436">Ligase</keyword>
<evidence type="ECO:0000256" key="2">
    <source>
        <dbReference type="ARBA" id="ARBA00022598"/>
    </source>
</evidence>
<protein>
    <submittedName>
        <fullName evidence="5">Long-chain acyl-CoA synthetase</fullName>
    </submittedName>
</protein>
<feature type="domain" description="AMP-dependent synthetase/ligase" evidence="3">
    <location>
        <begin position="36"/>
        <end position="398"/>
    </location>
</feature>
<dbReference type="Proteomes" id="UP000230842">
    <property type="component" value="Unassembled WGS sequence"/>
</dbReference>
<dbReference type="PROSITE" id="PS00455">
    <property type="entry name" value="AMP_BINDING"/>
    <property type="match status" value="1"/>
</dbReference>
<dbReference type="Gene3D" id="3.30.300.30">
    <property type="match status" value="1"/>
</dbReference>
<dbReference type="FunFam" id="3.30.300.30:FF:000008">
    <property type="entry name" value="2,3-dihydroxybenzoate-AMP ligase"/>
    <property type="match status" value="1"/>
</dbReference>
<dbReference type="GO" id="GO:0031956">
    <property type="term" value="F:medium-chain fatty acid-CoA ligase activity"/>
    <property type="evidence" value="ECO:0007669"/>
    <property type="project" value="TreeGrafter"/>
</dbReference>
<dbReference type="InterPro" id="IPR025110">
    <property type="entry name" value="AMP-bd_C"/>
</dbReference>
<dbReference type="EMBL" id="PGEZ01000001">
    <property type="protein sequence ID" value="PJJ57330.1"/>
    <property type="molecule type" value="Genomic_DNA"/>
</dbReference>
<evidence type="ECO:0000313" key="6">
    <source>
        <dbReference type="Proteomes" id="UP000230842"/>
    </source>
</evidence>
<gene>
    <name evidence="5" type="ORF">CLV56_1557</name>
</gene>
<evidence type="ECO:0000256" key="1">
    <source>
        <dbReference type="ARBA" id="ARBA00006432"/>
    </source>
</evidence>
<evidence type="ECO:0000313" key="5">
    <source>
        <dbReference type="EMBL" id="PJJ57330.1"/>
    </source>
</evidence>
<dbReference type="InterPro" id="IPR042099">
    <property type="entry name" value="ANL_N_sf"/>
</dbReference>
<dbReference type="PANTHER" id="PTHR43201">
    <property type="entry name" value="ACYL-COA SYNTHETASE"/>
    <property type="match status" value="1"/>
</dbReference>
<name>A0A2M9BHB3_9ACTN</name>
<dbReference type="Pfam" id="PF00501">
    <property type="entry name" value="AMP-binding"/>
    <property type="match status" value="1"/>
</dbReference>
<dbReference type="GO" id="GO:0006631">
    <property type="term" value="P:fatty acid metabolic process"/>
    <property type="evidence" value="ECO:0007669"/>
    <property type="project" value="TreeGrafter"/>
</dbReference>
<sequence>MPTMPALVPTPPEYRDPEYALHPDGTRVERLEDIPRRRAAVTPDAHAVITPSGTTTFRDLDDESNRVGQALRADGVGPGDRVAYVGENAPEFLAVMYGASKVGAVPTALNFRLAGPEVAYILGNAEPAAIVLGHGMEHLAEVARAADVRTVVTLSGAAGTTPYDGWLREVTDEDPGYARAADETALMFYTSGTTGHPKGIELTGPNIGQAIAAMHYLLDLDTTSIALAPVPFFHVSGLGLALVAGVNGSALLLRNATSPADLLEILQEHRVSHAVAVPTLIQFMLAQPAARTGDWSALKYLIYGSSPIPEPVLREATEVFGCKFLQSYGLTESTGGVTMLSPEDHRPTPETVHRLRSVGRPMPNVPIRVVDPATLEDLPPGERGEVLIGGGHVMARYWRNREATDATITADGWLRTGDGGSFDADGYLYLHDRLKDMIVSGGENVYPAEVESTLTDHPDIAQVAVIGVESERWGESAYAVVVPAPGSSPSEADIIAWARDRMAHFKCPVGVAFVDALPLNASGKLLKTALRDTYGS</sequence>
<dbReference type="SUPFAM" id="SSF56801">
    <property type="entry name" value="Acetyl-CoA synthetase-like"/>
    <property type="match status" value="1"/>
</dbReference>
<dbReference type="InterPro" id="IPR000873">
    <property type="entry name" value="AMP-dep_synth/lig_dom"/>
</dbReference>
<feature type="domain" description="AMP-binding enzyme C-terminal" evidence="4">
    <location>
        <begin position="449"/>
        <end position="524"/>
    </location>
</feature>
<proteinExistence type="inferred from homology"/>
<dbReference type="RefSeq" id="WP_170224765.1">
    <property type="nucleotide sequence ID" value="NZ_PGEZ01000001.1"/>
</dbReference>
<comment type="caution">
    <text evidence="5">The sequence shown here is derived from an EMBL/GenBank/DDBJ whole genome shotgun (WGS) entry which is preliminary data.</text>
</comment>
<dbReference type="Gene3D" id="3.40.50.12780">
    <property type="entry name" value="N-terminal domain of ligase-like"/>
    <property type="match status" value="1"/>
</dbReference>
<evidence type="ECO:0000259" key="4">
    <source>
        <dbReference type="Pfam" id="PF13193"/>
    </source>
</evidence>
<keyword evidence="6" id="KW-1185">Reference proteome</keyword>
<dbReference type="InterPro" id="IPR020845">
    <property type="entry name" value="AMP-binding_CS"/>
</dbReference>
<evidence type="ECO:0000259" key="3">
    <source>
        <dbReference type="Pfam" id="PF00501"/>
    </source>
</evidence>
<dbReference type="NCBIfam" id="NF004837">
    <property type="entry name" value="PRK06187.1"/>
    <property type="match status" value="1"/>
</dbReference>
<dbReference type="Pfam" id="PF13193">
    <property type="entry name" value="AMP-binding_C"/>
    <property type="match status" value="1"/>
</dbReference>
<accession>A0A2M9BHB3</accession>
<dbReference type="AlphaFoldDB" id="A0A2M9BHB3"/>
<organism evidence="5 6">
    <name type="scientific">Mumia flava</name>
    <dbReference type="NCBI Taxonomy" id="1348852"/>
    <lineage>
        <taxon>Bacteria</taxon>
        <taxon>Bacillati</taxon>
        <taxon>Actinomycetota</taxon>
        <taxon>Actinomycetes</taxon>
        <taxon>Propionibacteriales</taxon>
        <taxon>Nocardioidaceae</taxon>
        <taxon>Mumia</taxon>
    </lineage>
</organism>
<dbReference type="InterPro" id="IPR045851">
    <property type="entry name" value="AMP-bd_C_sf"/>
</dbReference>
<reference evidence="5 6" key="1">
    <citation type="submission" date="2017-11" db="EMBL/GenBank/DDBJ databases">
        <title>Genomic Encyclopedia of Archaeal and Bacterial Type Strains, Phase II (KMG-II): From Individual Species to Whole Genera.</title>
        <authorList>
            <person name="Goeker M."/>
        </authorList>
    </citation>
    <scope>NUCLEOTIDE SEQUENCE [LARGE SCALE GENOMIC DNA]</scope>
    <source>
        <strain evidence="5 6">DSM 27763</strain>
    </source>
</reference>
<dbReference type="PANTHER" id="PTHR43201:SF5">
    <property type="entry name" value="MEDIUM-CHAIN ACYL-COA LIGASE ACSF2, MITOCHONDRIAL"/>
    <property type="match status" value="1"/>
</dbReference>